<dbReference type="PANTHER" id="PTHR35145:SF1">
    <property type="entry name" value="CYTOPLASMIC PROTEIN"/>
    <property type="match status" value="1"/>
</dbReference>
<reference evidence="1" key="1">
    <citation type="submission" date="2022-05" db="EMBL/GenBank/DDBJ databases">
        <title>Using nanopore sequencing to obtain complete genomes from saliva samples.</title>
        <authorList>
            <person name="Baker J.L."/>
        </authorList>
    </citation>
    <scope>NUCLEOTIDE SEQUENCE</scope>
    <source>
        <strain evidence="1">JCVI-JB-Lp32</strain>
    </source>
</reference>
<dbReference type="EMBL" id="CP097092">
    <property type="protein sequence ID" value="UQF78167.1"/>
    <property type="molecule type" value="Genomic_DNA"/>
</dbReference>
<dbReference type="InterPro" id="IPR007351">
    <property type="entry name" value="YjbR"/>
</dbReference>
<evidence type="ECO:0000313" key="1">
    <source>
        <dbReference type="EMBL" id="UQF78167.1"/>
    </source>
</evidence>
<dbReference type="Proteomes" id="UP000831562">
    <property type="component" value="Chromosome"/>
</dbReference>
<keyword evidence="1" id="KW-0238">DNA-binding</keyword>
<dbReference type="InterPro" id="IPR038056">
    <property type="entry name" value="YjbR-like_sf"/>
</dbReference>
<dbReference type="InterPro" id="IPR058532">
    <property type="entry name" value="YjbR/MT2646/Rv2570-like"/>
</dbReference>
<gene>
    <name evidence="1" type="ORF">M3I19_00235</name>
</gene>
<proteinExistence type="predicted"/>
<dbReference type="Pfam" id="PF04237">
    <property type="entry name" value="YjbR"/>
    <property type="match status" value="1"/>
</dbReference>
<name>A0A9E7AJ98_9ACTN</name>
<organism evidence="1 2">
    <name type="scientific">Lancefieldella parvula</name>
    <dbReference type="NCBI Taxonomy" id="1382"/>
    <lineage>
        <taxon>Bacteria</taxon>
        <taxon>Bacillati</taxon>
        <taxon>Actinomycetota</taxon>
        <taxon>Coriobacteriia</taxon>
        <taxon>Coriobacteriales</taxon>
        <taxon>Atopobiaceae</taxon>
        <taxon>Lancefieldella</taxon>
    </lineage>
</organism>
<evidence type="ECO:0000313" key="2">
    <source>
        <dbReference type="Proteomes" id="UP000831562"/>
    </source>
</evidence>
<dbReference type="Gene3D" id="3.90.1150.30">
    <property type="match status" value="1"/>
</dbReference>
<accession>A0A9E7AJ98</accession>
<dbReference type="PANTHER" id="PTHR35145">
    <property type="entry name" value="CYTOPLASMIC PROTEIN-RELATED"/>
    <property type="match status" value="1"/>
</dbReference>
<sequence>MREKLFDYVANQYGINPDYPFSTAPTYAVLRHPHNNKWFALVADVPGQKLGLEESRRKDLVNVKIDDPFLLEMLLHQDGYLPAYHMNKEHWISVLLDGSIDFDELCQWIDASYLATN</sequence>
<dbReference type="SUPFAM" id="SSF142906">
    <property type="entry name" value="YjbR-like"/>
    <property type="match status" value="1"/>
</dbReference>
<protein>
    <submittedName>
        <fullName evidence="1">MmcQ/YjbR family DNA-binding protein</fullName>
    </submittedName>
</protein>
<dbReference type="AlphaFoldDB" id="A0A9E7AJ98"/>
<dbReference type="GO" id="GO:0003677">
    <property type="term" value="F:DNA binding"/>
    <property type="evidence" value="ECO:0007669"/>
    <property type="project" value="UniProtKB-KW"/>
</dbReference>